<dbReference type="Pfam" id="PF04450">
    <property type="entry name" value="BSP"/>
    <property type="match status" value="1"/>
</dbReference>
<dbReference type="EMBL" id="JAQHRD010000001">
    <property type="protein sequence ID" value="KAJ6447140.1"/>
    <property type="molecule type" value="Genomic_DNA"/>
</dbReference>
<feature type="compositionally biased region" description="Low complexity" evidence="1">
    <location>
        <begin position="42"/>
        <end position="59"/>
    </location>
</feature>
<evidence type="ECO:0000313" key="3">
    <source>
        <dbReference type="Proteomes" id="UP001163105"/>
    </source>
</evidence>
<organism evidence="2 3">
    <name type="scientific">Purpureocillium lavendulum</name>
    <dbReference type="NCBI Taxonomy" id="1247861"/>
    <lineage>
        <taxon>Eukaryota</taxon>
        <taxon>Fungi</taxon>
        <taxon>Dikarya</taxon>
        <taxon>Ascomycota</taxon>
        <taxon>Pezizomycotina</taxon>
        <taxon>Sordariomycetes</taxon>
        <taxon>Hypocreomycetidae</taxon>
        <taxon>Hypocreales</taxon>
        <taxon>Ophiocordycipitaceae</taxon>
        <taxon>Purpureocillium</taxon>
    </lineage>
</organism>
<gene>
    <name evidence="2" type="ORF">O9K51_01915</name>
</gene>
<comment type="caution">
    <text evidence="2">The sequence shown here is derived from an EMBL/GenBank/DDBJ whole genome shotgun (WGS) entry which is preliminary data.</text>
</comment>
<dbReference type="InterPro" id="IPR007541">
    <property type="entry name" value="Uncharacterised_BSP"/>
</dbReference>
<reference evidence="2" key="1">
    <citation type="submission" date="2023-01" db="EMBL/GenBank/DDBJ databases">
        <title>The growth and conidiation of Purpureocillium lavendulum are regulated by nitrogen source and histone H3K14 acetylation.</title>
        <authorList>
            <person name="Tang P."/>
            <person name="Han J."/>
            <person name="Zhang C."/>
            <person name="Tang P."/>
            <person name="Qi F."/>
            <person name="Zhang K."/>
            <person name="Liang L."/>
        </authorList>
    </citation>
    <scope>NUCLEOTIDE SEQUENCE</scope>
    <source>
        <strain evidence="2">YMF1.00683</strain>
    </source>
</reference>
<sequence length="302" mass="32285">MPVSPPGTTPAPSTTRIFQPAMTPVVQPPPGASSSFKGSKPCDGGSSSDGQSDSCSCNDTCTSAAHARSKFPLPKLRLEIRDLSHPGARLFLDSVNATECMTTAANNLLRLLYGSPADPTTTAPPTRSVTLILRDMPGVAYTTGSELDDDHKEVHFSLPYVARVPAPRAPAEVAGVVTHELVHCCQYNGFGTCPGGLIEGVADWVRLRCGLVPPHWTRSADGDWDGGYQKTAYFLDYLEARFGDGLVRRLNEKLRIQRYEADSFWCELTGYGVDELWKDYGESLKGGKGGATDGGAPTTSGS</sequence>
<evidence type="ECO:0000313" key="2">
    <source>
        <dbReference type="EMBL" id="KAJ6447140.1"/>
    </source>
</evidence>
<proteinExistence type="predicted"/>
<dbReference type="AlphaFoldDB" id="A0AB34G6Y1"/>
<name>A0AB34G6Y1_9HYPO</name>
<accession>A0AB34G6Y1</accession>
<evidence type="ECO:0000256" key="1">
    <source>
        <dbReference type="SAM" id="MobiDB-lite"/>
    </source>
</evidence>
<protein>
    <submittedName>
        <fullName evidence="2">Pbsp domain-containing protein</fullName>
    </submittedName>
</protein>
<dbReference type="PANTHER" id="PTHR33321">
    <property type="match status" value="1"/>
</dbReference>
<feature type="region of interest" description="Disordered" evidence="1">
    <location>
        <begin position="1"/>
        <end position="59"/>
    </location>
</feature>
<dbReference type="Proteomes" id="UP001163105">
    <property type="component" value="Unassembled WGS sequence"/>
</dbReference>
<keyword evidence="3" id="KW-1185">Reference proteome</keyword>
<dbReference type="PANTHER" id="PTHR33321:SF12">
    <property type="entry name" value="PLANT BASIC SECRETORY PROTEIN (BSP) FAMILY PROTEIN"/>
    <property type="match status" value="1"/>
</dbReference>